<dbReference type="Proteomes" id="UP000641152">
    <property type="component" value="Unassembled WGS sequence"/>
</dbReference>
<gene>
    <name evidence="1" type="ORF">EBB_03850</name>
</gene>
<dbReference type="EMBL" id="JACXST010000001">
    <property type="protein sequence ID" value="MBD9359693.1"/>
    <property type="molecule type" value="Genomic_DNA"/>
</dbReference>
<name>A0ABR9DBK3_9GAMM</name>
<comment type="caution">
    <text evidence="1">The sequence shown here is derived from an EMBL/GenBank/DDBJ whole genome shotgun (WGS) entry which is preliminary data.</text>
</comment>
<keyword evidence="2" id="KW-1185">Reference proteome</keyword>
<evidence type="ECO:0000313" key="2">
    <source>
        <dbReference type="Proteomes" id="UP000641152"/>
    </source>
</evidence>
<protein>
    <submittedName>
        <fullName evidence="1">Uncharacterized protein</fullName>
    </submittedName>
</protein>
<dbReference type="PROSITE" id="PS51257">
    <property type="entry name" value="PROKAR_LIPOPROTEIN"/>
    <property type="match status" value="1"/>
</dbReference>
<organism evidence="1 2">
    <name type="scientific">Methylomonas fluvii</name>
    <dbReference type="NCBI Taxonomy" id="1854564"/>
    <lineage>
        <taxon>Bacteria</taxon>
        <taxon>Pseudomonadati</taxon>
        <taxon>Pseudomonadota</taxon>
        <taxon>Gammaproteobacteria</taxon>
        <taxon>Methylococcales</taxon>
        <taxon>Methylococcaceae</taxon>
        <taxon>Methylomonas</taxon>
    </lineage>
</organism>
<dbReference type="RefSeq" id="WP_192392550.1">
    <property type="nucleotide sequence ID" value="NZ_CAJHIU010000001.1"/>
</dbReference>
<reference evidence="1 2" key="1">
    <citation type="submission" date="2020-09" db="EMBL/GenBank/DDBJ databases">
        <title>Methylomonas albis sp. nov. and Methylomonas fluvii sp. nov.: Two cold-adapted methanotrophs from the River Elbe and an amended description of Methylovulum psychrotolerans strain Eb1.</title>
        <authorList>
            <person name="Bussmann I.K."/>
            <person name="Klings K.-W."/>
            <person name="Warnstedt J."/>
            <person name="Hoppert M."/>
            <person name="Saborowski A."/>
            <person name="Horn F."/>
            <person name="Liebner S."/>
        </authorList>
    </citation>
    <scope>NUCLEOTIDE SEQUENCE [LARGE SCALE GENOMIC DNA]</scope>
    <source>
        <strain evidence="1 2">EbB</strain>
    </source>
</reference>
<evidence type="ECO:0000313" key="1">
    <source>
        <dbReference type="EMBL" id="MBD9359693.1"/>
    </source>
</evidence>
<proteinExistence type="predicted"/>
<sequence length="197" mass="22910">MKNIFIFLILFFISTLSYACKDINYDYVVKINPKELAKEGCTKQHLQLLKANDVDTIKIVNNLKKAGLADKSSLNLMAFSYYRQGNYKEALSSRLASNKSKSSCLLLAKCMWDADIILHYQNAVFYRAAGLKENYEREMWIGDIHFFETCPLWSNIPNADKRCTQTRNRYINGVYEMFGHKIVWDYNSDGYLSLFND</sequence>
<accession>A0ABR9DBK3</accession>